<accession>A0A0A9GWY0</accession>
<name>A0A0A9GWY0_ARUDO</name>
<protein>
    <submittedName>
        <fullName evidence="1">Uncharacterized protein</fullName>
    </submittedName>
</protein>
<evidence type="ECO:0000313" key="1">
    <source>
        <dbReference type="EMBL" id="JAE28054.1"/>
    </source>
</evidence>
<proteinExistence type="predicted"/>
<dbReference type="EMBL" id="GBRH01169842">
    <property type="protein sequence ID" value="JAE28054.1"/>
    <property type="molecule type" value="Transcribed_RNA"/>
</dbReference>
<reference evidence="1" key="2">
    <citation type="journal article" date="2015" name="Data Brief">
        <title>Shoot transcriptome of the giant reed, Arundo donax.</title>
        <authorList>
            <person name="Barrero R.A."/>
            <person name="Guerrero F.D."/>
            <person name="Moolhuijzen P."/>
            <person name="Goolsby J.A."/>
            <person name="Tidwell J."/>
            <person name="Bellgard S.E."/>
            <person name="Bellgard M.I."/>
        </authorList>
    </citation>
    <scope>NUCLEOTIDE SEQUENCE</scope>
    <source>
        <tissue evidence="1">Shoot tissue taken approximately 20 cm above the soil surface</tissue>
    </source>
</reference>
<organism evidence="1">
    <name type="scientific">Arundo donax</name>
    <name type="common">Giant reed</name>
    <name type="synonym">Donax arundinaceus</name>
    <dbReference type="NCBI Taxonomy" id="35708"/>
    <lineage>
        <taxon>Eukaryota</taxon>
        <taxon>Viridiplantae</taxon>
        <taxon>Streptophyta</taxon>
        <taxon>Embryophyta</taxon>
        <taxon>Tracheophyta</taxon>
        <taxon>Spermatophyta</taxon>
        <taxon>Magnoliopsida</taxon>
        <taxon>Liliopsida</taxon>
        <taxon>Poales</taxon>
        <taxon>Poaceae</taxon>
        <taxon>PACMAD clade</taxon>
        <taxon>Arundinoideae</taxon>
        <taxon>Arundineae</taxon>
        <taxon>Arundo</taxon>
    </lineage>
</organism>
<sequence>MISLSYFRFIPQDLGFSKEIHGY</sequence>
<reference evidence="1" key="1">
    <citation type="submission" date="2014-09" db="EMBL/GenBank/DDBJ databases">
        <authorList>
            <person name="Magalhaes I.L.F."/>
            <person name="Oliveira U."/>
            <person name="Santos F.R."/>
            <person name="Vidigal T.H.D.A."/>
            <person name="Brescovit A.D."/>
            <person name="Santos A.J."/>
        </authorList>
    </citation>
    <scope>NUCLEOTIDE SEQUENCE</scope>
    <source>
        <tissue evidence="1">Shoot tissue taken approximately 20 cm above the soil surface</tissue>
    </source>
</reference>
<dbReference type="AlphaFoldDB" id="A0A0A9GWY0"/>